<feature type="transmembrane region" description="Helical" evidence="1">
    <location>
        <begin position="20"/>
        <end position="49"/>
    </location>
</feature>
<organism evidence="2 3">
    <name type="scientific">Fischerella thermalis CCMEE 5330</name>
    <dbReference type="NCBI Taxonomy" id="2019670"/>
    <lineage>
        <taxon>Bacteria</taxon>
        <taxon>Bacillati</taxon>
        <taxon>Cyanobacteriota</taxon>
        <taxon>Cyanophyceae</taxon>
        <taxon>Nostocales</taxon>
        <taxon>Hapalosiphonaceae</taxon>
        <taxon>Fischerella</taxon>
    </lineage>
</organism>
<comment type="caution">
    <text evidence="2">The sequence shown here is derived from an EMBL/GenBank/DDBJ whole genome shotgun (WGS) entry which is preliminary data.</text>
</comment>
<dbReference type="AlphaFoldDB" id="A0A2N6MNI4"/>
<evidence type="ECO:0000313" key="3">
    <source>
        <dbReference type="Proteomes" id="UP000234966"/>
    </source>
</evidence>
<gene>
    <name evidence="2" type="ORF">CEN41_01750</name>
</gene>
<name>A0A2N6MNI4_9CYAN</name>
<proteinExistence type="predicted"/>
<dbReference type="EMBL" id="NMQI01000031">
    <property type="protein sequence ID" value="PMB48282.1"/>
    <property type="molecule type" value="Genomic_DNA"/>
</dbReference>
<evidence type="ECO:0000313" key="2">
    <source>
        <dbReference type="EMBL" id="PMB48282.1"/>
    </source>
</evidence>
<dbReference type="Proteomes" id="UP000234966">
    <property type="component" value="Unassembled WGS sequence"/>
</dbReference>
<keyword evidence="1" id="KW-0472">Membrane</keyword>
<evidence type="ECO:0000256" key="1">
    <source>
        <dbReference type="SAM" id="Phobius"/>
    </source>
</evidence>
<sequence length="155" mass="17121">MSSAGKIEAEDDTPIPRRVWFYLAGLLVVLIGGLLMGVQVIAVMLAALFPPLPPLPAGAHEQSATTDAQGDQVWTYEVRENACAVTAFYEQVGQCVRYHDCEQHVPSLTRVSQCQGGQPFSQFQMRWQVIATSHPTEPNVTILTVTRRILWVSDP</sequence>
<protein>
    <submittedName>
        <fullName evidence="2">Uncharacterized protein</fullName>
    </submittedName>
</protein>
<keyword evidence="1" id="KW-1133">Transmembrane helix</keyword>
<accession>A0A2N6MNI4</accession>
<reference evidence="2 3" key="1">
    <citation type="submission" date="2017-07" db="EMBL/GenBank/DDBJ databases">
        <title>Genomes of Fischerella (Mastigocladus) sp. strains.</title>
        <authorList>
            <person name="Miller S.R."/>
        </authorList>
    </citation>
    <scope>NUCLEOTIDE SEQUENCE [LARGE SCALE GENOMIC DNA]</scope>
    <source>
        <strain evidence="2 3">CCMEE 5330</strain>
    </source>
</reference>
<keyword evidence="1" id="KW-0812">Transmembrane</keyword>